<dbReference type="Gene3D" id="1.10.10.10">
    <property type="entry name" value="Winged helix-like DNA-binding domain superfamily/Winged helix DNA-binding domain"/>
    <property type="match status" value="1"/>
</dbReference>
<dbReference type="Pfam" id="PF00392">
    <property type="entry name" value="GntR"/>
    <property type="match status" value="1"/>
</dbReference>
<dbReference type="InterPro" id="IPR008920">
    <property type="entry name" value="TF_FadR/GntR_C"/>
</dbReference>
<evidence type="ECO:0000259" key="4">
    <source>
        <dbReference type="PROSITE" id="PS50949"/>
    </source>
</evidence>
<keyword evidence="3" id="KW-0804">Transcription</keyword>
<dbReference type="SUPFAM" id="SSF48008">
    <property type="entry name" value="GntR ligand-binding domain-like"/>
    <property type="match status" value="1"/>
</dbReference>
<dbReference type="RefSeq" id="WP_198477099.1">
    <property type="nucleotide sequence ID" value="NZ_JADGMQ010000009.1"/>
</dbReference>
<dbReference type="PROSITE" id="PS50949">
    <property type="entry name" value="HTH_GNTR"/>
    <property type="match status" value="1"/>
</dbReference>
<evidence type="ECO:0000256" key="1">
    <source>
        <dbReference type="ARBA" id="ARBA00023015"/>
    </source>
</evidence>
<dbReference type="PANTHER" id="PTHR43537">
    <property type="entry name" value="TRANSCRIPTIONAL REGULATOR, GNTR FAMILY"/>
    <property type="match status" value="1"/>
</dbReference>
<dbReference type="SMART" id="SM00895">
    <property type="entry name" value="FCD"/>
    <property type="match status" value="1"/>
</dbReference>
<dbReference type="Proteomes" id="UP000601789">
    <property type="component" value="Unassembled WGS sequence"/>
</dbReference>
<evidence type="ECO:0000256" key="3">
    <source>
        <dbReference type="ARBA" id="ARBA00023163"/>
    </source>
</evidence>
<dbReference type="InterPro" id="IPR000524">
    <property type="entry name" value="Tscrpt_reg_HTH_GntR"/>
</dbReference>
<dbReference type="InterPro" id="IPR036390">
    <property type="entry name" value="WH_DNA-bd_sf"/>
</dbReference>
<dbReference type="EMBL" id="JADGMQ010000009">
    <property type="protein sequence ID" value="MBI1621671.1"/>
    <property type="molecule type" value="Genomic_DNA"/>
</dbReference>
<protein>
    <submittedName>
        <fullName evidence="5">GntR family transcriptional regulator</fullName>
    </submittedName>
</protein>
<reference evidence="5 6" key="1">
    <citation type="submission" date="2020-10" db="EMBL/GenBank/DDBJ databases">
        <title>Aquamicrobium zhengzhouensis sp. nov., a exopolysaccharide producing bacterium isolated from farmland soil.</title>
        <authorList>
            <person name="Wang X."/>
        </authorList>
    </citation>
    <scope>NUCLEOTIDE SEQUENCE [LARGE SCALE GENOMIC DNA]</scope>
    <source>
        <strain evidence="6">cd-1</strain>
    </source>
</reference>
<dbReference type="PRINTS" id="PR00035">
    <property type="entry name" value="HTHGNTR"/>
</dbReference>
<dbReference type="CDD" id="cd07377">
    <property type="entry name" value="WHTH_GntR"/>
    <property type="match status" value="1"/>
</dbReference>
<dbReference type="Pfam" id="PF07729">
    <property type="entry name" value="FCD"/>
    <property type="match status" value="1"/>
</dbReference>
<feature type="domain" description="HTH gntR-type" evidence="4">
    <location>
        <begin position="24"/>
        <end position="91"/>
    </location>
</feature>
<name>A0ABS0SG69_9HYPH</name>
<gene>
    <name evidence="5" type="ORF">IOD40_13500</name>
</gene>
<evidence type="ECO:0000256" key="2">
    <source>
        <dbReference type="ARBA" id="ARBA00023125"/>
    </source>
</evidence>
<organism evidence="5 6">
    <name type="scientific">Aquamicrobium zhengzhouense</name>
    <dbReference type="NCBI Taxonomy" id="2781738"/>
    <lineage>
        <taxon>Bacteria</taxon>
        <taxon>Pseudomonadati</taxon>
        <taxon>Pseudomonadota</taxon>
        <taxon>Alphaproteobacteria</taxon>
        <taxon>Hyphomicrobiales</taxon>
        <taxon>Phyllobacteriaceae</taxon>
        <taxon>Aquamicrobium</taxon>
    </lineage>
</organism>
<sequence length="235" mass="25674">MTTIKYGLALEQLSLGLRPAGAMLSVPEQIADRICTAILSGELKPGQRVAEIPLAQSFNVSRGPVREALRILEHEGLVTFSPRRGAQVTELTPEEVEQLFDIRAALSALAAQSAARQISAEELALLGKITAQLQEVADSSEEVNDYTILSAQAGQILARSANNPRLQAMIQSLSRQTLRYAQLGLSTRQRRQESAKSWRSLFEAIKAGDSERARQINVATIMRSKEAALKLLRGE</sequence>
<evidence type="ECO:0000313" key="6">
    <source>
        <dbReference type="Proteomes" id="UP000601789"/>
    </source>
</evidence>
<proteinExistence type="predicted"/>
<evidence type="ECO:0000313" key="5">
    <source>
        <dbReference type="EMBL" id="MBI1621671.1"/>
    </source>
</evidence>
<dbReference type="InterPro" id="IPR036388">
    <property type="entry name" value="WH-like_DNA-bd_sf"/>
</dbReference>
<keyword evidence="6" id="KW-1185">Reference proteome</keyword>
<dbReference type="InterPro" id="IPR011711">
    <property type="entry name" value="GntR_C"/>
</dbReference>
<comment type="caution">
    <text evidence="5">The sequence shown here is derived from an EMBL/GenBank/DDBJ whole genome shotgun (WGS) entry which is preliminary data.</text>
</comment>
<keyword evidence="1" id="KW-0805">Transcription regulation</keyword>
<accession>A0ABS0SG69</accession>
<keyword evidence="2" id="KW-0238">DNA-binding</keyword>
<dbReference type="PANTHER" id="PTHR43537:SF24">
    <property type="entry name" value="GLUCONATE OPERON TRANSCRIPTIONAL REPRESSOR"/>
    <property type="match status" value="1"/>
</dbReference>
<dbReference type="Gene3D" id="1.20.120.530">
    <property type="entry name" value="GntR ligand-binding domain-like"/>
    <property type="match status" value="1"/>
</dbReference>
<dbReference type="SMART" id="SM00345">
    <property type="entry name" value="HTH_GNTR"/>
    <property type="match status" value="1"/>
</dbReference>
<dbReference type="SUPFAM" id="SSF46785">
    <property type="entry name" value="Winged helix' DNA-binding domain"/>
    <property type="match status" value="1"/>
</dbReference>